<gene>
    <name evidence="2" type="ORF">EGH21_11830</name>
</gene>
<protein>
    <submittedName>
        <fullName evidence="2">Uncharacterized protein</fullName>
    </submittedName>
</protein>
<keyword evidence="3" id="KW-1185">Reference proteome</keyword>
<sequence>MQAVQYTDRTRRAIHGDSAGPALELPAVSERGDSATGVVGPDGESGV</sequence>
<dbReference type="Proteomes" id="UP001430377">
    <property type="component" value="Unassembled WGS sequence"/>
</dbReference>
<name>A0AAW4PRF8_9EURY</name>
<feature type="region of interest" description="Disordered" evidence="1">
    <location>
        <begin position="1"/>
        <end position="47"/>
    </location>
</feature>
<dbReference type="EMBL" id="RKLR01000004">
    <property type="protein sequence ID" value="MBX0323717.1"/>
    <property type="molecule type" value="Genomic_DNA"/>
</dbReference>
<dbReference type="AlphaFoldDB" id="A0AAW4PRF8"/>
<evidence type="ECO:0000313" key="2">
    <source>
        <dbReference type="EMBL" id="MBX0323717.1"/>
    </source>
</evidence>
<comment type="caution">
    <text evidence="2">The sequence shown here is derived from an EMBL/GenBank/DDBJ whole genome shotgun (WGS) entry which is preliminary data.</text>
</comment>
<evidence type="ECO:0000313" key="3">
    <source>
        <dbReference type="Proteomes" id="UP001430377"/>
    </source>
</evidence>
<reference evidence="2 3" key="1">
    <citation type="submission" date="2021-06" db="EMBL/GenBank/DDBJ databases">
        <title>Halomicroarcula sp. a new haloarchaeum isolated from saline soil.</title>
        <authorList>
            <person name="Duran-Viseras A."/>
            <person name="Sanchez-Porro C."/>
            <person name="Ventosa A."/>
        </authorList>
    </citation>
    <scope>NUCLEOTIDE SEQUENCE [LARGE SCALE GENOMIC DNA]</scope>
    <source>
        <strain evidence="2 3">F13</strain>
    </source>
</reference>
<proteinExistence type="predicted"/>
<organism evidence="2 3">
    <name type="scientific">Haloarcula rubra</name>
    <dbReference type="NCBI Taxonomy" id="2487747"/>
    <lineage>
        <taxon>Archaea</taxon>
        <taxon>Methanobacteriati</taxon>
        <taxon>Methanobacteriota</taxon>
        <taxon>Stenosarchaea group</taxon>
        <taxon>Halobacteria</taxon>
        <taxon>Halobacteriales</taxon>
        <taxon>Haloarculaceae</taxon>
        <taxon>Haloarcula</taxon>
    </lineage>
</organism>
<dbReference type="RefSeq" id="WP_220618684.1">
    <property type="nucleotide sequence ID" value="NZ_RKLR01000004.1"/>
</dbReference>
<evidence type="ECO:0000256" key="1">
    <source>
        <dbReference type="SAM" id="MobiDB-lite"/>
    </source>
</evidence>
<accession>A0AAW4PRF8</accession>